<sequence>MSQDALPVFFLGVTGYVGGPLLARLVKLLPNAHVTALIRSEAVIPLYKAAGVHEVVHGTHKDLDKIRTASAAAEVVVNTADCTDVNLTRAILEGMKERYKQTGRRPVLIHTSGATVVGDKAAGVLDPNVAAAPYDDADEERIKNIPDDRLPRPVDKLIFEADAEGIVDGWIIAPPMIYGPSRGPVARETMMLPILLKFSLETKRVIRVGDGTSTWDNVHLEDLIDVYELIIKKALSTETRATRSSPYSKFILVSSGKHTHGEIMEIVAEALFKRGIIPAAEVQQVTLDEAAVVNPILPYVCNNSFAVPTKARKLGWTPKHLTWRKDVEQDAERILETLS</sequence>
<evidence type="ECO:0000259" key="1">
    <source>
        <dbReference type="Pfam" id="PF01370"/>
    </source>
</evidence>
<feature type="domain" description="NAD-dependent epimerase/dehydratase" evidence="1">
    <location>
        <begin position="11"/>
        <end position="233"/>
    </location>
</feature>
<reference evidence="2 3" key="1">
    <citation type="journal article" date="2016" name="Mol. Biol. Evol.">
        <title>Comparative Genomics of Early-Diverging Mushroom-Forming Fungi Provides Insights into the Origins of Lignocellulose Decay Capabilities.</title>
        <authorList>
            <person name="Nagy L.G."/>
            <person name="Riley R."/>
            <person name="Tritt A."/>
            <person name="Adam C."/>
            <person name="Daum C."/>
            <person name="Floudas D."/>
            <person name="Sun H."/>
            <person name="Yadav J.S."/>
            <person name="Pangilinan J."/>
            <person name="Larsson K.H."/>
            <person name="Matsuura K."/>
            <person name="Barry K."/>
            <person name="Labutti K."/>
            <person name="Kuo R."/>
            <person name="Ohm R.A."/>
            <person name="Bhattacharya S.S."/>
            <person name="Shirouzu T."/>
            <person name="Yoshinaga Y."/>
            <person name="Martin F.M."/>
            <person name="Grigoriev I.V."/>
            <person name="Hibbett D.S."/>
        </authorList>
    </citation>
    <scope>NUCLEOTIDE SEQUENCE [LARGE SCALE GENOMIC DNA]</scope>
    <source>
        <strain evidence="2 3">HHB12029</strain>
    </source>
</reference>
<dbReference type="InterPro" id="IPR036291">
    <property type="entry name" value="NAD(P)-bd_dom_sf"/>
</dbReference>
<name>A0A165DV28_EXIGL</name>
<dbReference type="PANTHER" id="PTHR48079">
    <property type="entry name" value="PROTEIN YEEZ"/>
    <property type="match status" value="1"/>
</dbReference>
<gene>
    <name evidence="2" type="ORF">EXIGLDRAFT_623093</name>
</gene>
<dbReference type="InterPro" id="IPR001509">
    <property type="entry name" value="Epimerase_deHydtase"/>
</dbReference>
<dbReference type="InterPro" id="IPR051783">
    <property type="entry name" value="NAD(P)-dependent_oxidoreduct"/>
</dbReference>
<dbReference type="STRING" id="1314781.A0A165DV28"/>
<dbReference type="Pfam" id="PF01370">
    <property type="entry name" value="Epimerase"/>
    <property type="match status" value="1"/>
</dbReference>
<dbReference type="GO" id="GO:0005737">
    <property type="term" value="C:cytoplasm"/>
    <property type="evidence" value="ECO:0007669"/>
    <property type="project" value="TreeGrafter"/>
</dbReference>
<organism evidence="2 3">
    <name type="scientific">Exidia glandulosa HHB12029</name>
    <dbReference type="NCBI Taxonomy" id="1314781"/>
    <lineage>
        <taxon>Eukaryota</taxon>
        <taxon>Fungi</taxon>
        <taxon>Dikarya</taxon>
        <taxon>Basidiomycota</taxon>
        <taxon>Agaricomycotina</taxon>
        <taxon>Agaricomycetes</taxon>
        <taxon>Auriculariales</taxon>
        <taxon>Exidiaceae</taxon>
        <taxon>Exidia</taxon>
    </lineage>
</organism>
<dbReference type="PANTHER" id="PTHR48079:SF6">
    <property type="entry name" value="NAD(P)-BINDING DOMAIN-CONTAINING PROTEIN-RELATED"/>
    <property type="match status" value="1"/>
</dbReference>
<dbReference type="Gene3D" id="3.40.50.720">
    <property type="entry name" value="NAD(P)-binding Rossmann-like Domain"/>
    <property type="match status" value="1"/>
</dbReference>
<dbReference type="InParanoid" id="A0A165DV28"/>
<dbReference type="SUPFAM" id="SSF51735">
    <property type="entry name" value="NAD(P)-binding Rossmann-fold domains"/>
    <property type="match status" value="1"/>
</dbReference>
<protein>
    <submittedName>
        <fullName evidence="2">NAD(P)-binding protein</fullName>
    </submittedName>
</protein>
<dbReference type="AlphaFoldDB" id="A0A165DV28"/>
<evidence type="ECO:0000313" key="3">
    <source>
        <dbReference type="Proteomes" id="UP000077266"/>
    </source>
</evidence>
<dbReference type="Proteomes" id="UP000077266">
    <property type="component" value="Unassembled WGS sequence"/>
</dbReference>
<dbReference type="FunCoup" id="A0A165DV28">
    <property type="interactions" value="26"/>
</dbReference>
<keyword evidence="3" id="KW-1185">Reference proteome</keyword>
<dbReference type="OrthoDB" id="2130169at2759"/>
<dbReference type="GO" id="GO:0004029">
    <property type="term" value="F:aldehyde dehydrogenase (NAD+) activity"/>
    <property type="evidence" value="ECO:0007669"/>
    <property type="project" value="TreeGrafter"/>
</dbReference>
<accession>A0A165DV28</accession>
<dbReference type="EMBL" id="KV426189">
    <property type="protein sequence ID" value="KZV85427.1"/>
    <property type="molecule type" value="Genomic_DNA"/>
</dbReference>
<proteinExistence type="predicted"/>
<evidence type="ECO:0000313" key="2">
    <source>
        <dbReference type="EMBL" id="KZV85427.1"/>
    </source>
</evidence>